<dbReference type="EMBL" id="JACDTQ010002674">
    <property type="protein sequence ID" value="KAF5916799.1"/>
    <property type="molecule type" value="Genomic_DNA"/>
</dbReference>
<dbReference type="Proteomes" id="UP000551758">
    <property type="component" value="Unassembled WGS sequence"/>
</dbReference>
<feature type="compositionally biased region" description="Acidic residues" evidence="1">
    <location>
        <begin position="244"/>
        <end position="253"/>
    </location>
</feature>
<evidence type="ECO:0000313" key="2">
    <source>
        <dbReference type="EMBL" id="KAF5916799.1"/>
    </source>
</evidence>
<proteinExistence type="predicted"/>
<feature type="region of interest" description="Disordered" evidence="1">
    <location>
        <begin position="1"/>
        <end position="30"/>
    </location>
</feature>
<dbReference type="GO" id="GO:1990357">
    <property type="term" value="C:terminal web"/>
    <property type="evidence" value="ECO:0007669"/>
    <property type="project" value="TreeGrafter"/>
</dbReference>
<protein>
    <submittedName>
        <fullName evidence="2">Uncharacterized protein</fullName>
    </submittedName>
</protein>
<feature type="region of interest" description="Disordered" evidence="1">
    <location>
        <begin position="241"/>
        <end position="276"/>
    </location>
</feature>
<feature type="compositionally biased region" description="Polar residues" evidence="1">
    <location>
        <begin position="263"/>
        <end position="276"/>
    </location>
</feature>
<gene>
    <name evidence="2" type="ORF">HPG69_012158</name>
</gene>
<dbReference type="GO" id="GO:0003785">
    <property type="term" value="F:actin monomer binding"/>
    <property type="evidence" value="ECO:0007669"/>
    <property type="project" value="InterPro"/>
</dbReference>
<dbReference type="GO" id="GO:0048471">
    <property type="term" value="C:perinuclear region of cytoplasm"/>
    <property type="evidence" value="ECO:0007669"/>
    <property type="project" value="TreeGrafter"/>
</dbReference>
<evidence type="ECO:0000256" key="1">
    <source>
        <dbReference type="SAM" id="MobiDB-lite"/>
    </source>
</evidence>
<dbReference type="GO" id="GO:0044295">
    <property type="term" value="C:axonal growth cone"/>
    <property type="evidence" value="ECO:0007669"/>
    <property type="project" value="TreeGrafter"/>
</dbReference>
<sequence length="437" mass="46735">METGGCKGFITSRGQHRSGSLGQKLKTEAGDSSSPLRLFWVLVGFAENPYCNLRERNLPLIPERLAFQLGGHISTTVTVVWVLQGQGSQGWGSREADIMEEGGLSHPGRKRMIFKSDSDKREGRKRVWRSCLGCCCRLCSGAALSGVGSRVWLRGMTSEGRGPGCVDRAAATVQVSLPLGPSSPRSVDGVPPVLPDAEETVSVSSCFASEDTTEDSGVMSSPSDIISLDFQHDSMKFKDKWATDQEDCSDEDLAGTPELGPQKSPSGERNVSGNWQPRTEKAVIASNNDEDLFVTGQFQKTLAELDEDLGGMEDSYETDTSSLTSSINGVSSGCKRDAIIADSDADAIPVTFIGEVLDDPVDAGLFANRNNNAGSFDKGSVTSRGAHLLPYQAEHSQQHGKKGAEVPESSAPSQDSGKEIKSAWSNTCNVCFEASHT</sequence>
<dbReference type="GO" id="GO:0043025">
    <property type="term" value="C:neuronal cell body"/>
    <property type="evidence" value="ECO:0007669"/>
    <property type="project" value="TreeGrafter"/>
</dbReference>
<dbReference type="GO" id="GO:0030041">
    <property type="term" value="P:actin filament polymerization"/>
    <property type="evidence" value="ECO:0007669"/>
    <property type="project" value="TreeGrafter"/>
</dbReference>
<accession>A0A7J7EM20</accession>
<comment type="caution">
    <text evidence="2">The sequence shown here is derived from an EMBL/GenBank/DDBJ whole genome shotgun (WGS) entry which is preliminary data.</text>
</comment>
<dbReference type="InterPro" id="IPR039895">
    <property type="entry name" value="COBL-like"/>
</dbReference>
<evidence type="ECO:0000313" key="3">
    <source>
        <dbReference type="Proteomes" id="UP000551758"/>
    </source>
</evidence>
<dbReference type="GO" id="GO:0005884">
    <property type="term" value="C:actin filament"/>
    <property type="evidence" value="ECO:0007669"/>
    <property type="project" value="TreeGrafter"/>
</dbReference>
<keyword evidence="3" id="KW-1185">Reference proteome</keyword>
<reference evidence="2 3" key="1">
    <citation type="journal article" date="2020" name="Mol. Biol. Evol.">
        <title>Interspecific Gene Flow and the Evolution of Specialization in Black and White Rhinoceros.</title>
        <authorList>
            <person name="Moodley Y."/>
            <person name="Westbury M.V."/>
            <person name="Russo I.M."/>
            <person name="Gopalakrishnan S."/>
            <person name="Rakotoarivelo A."/>
            <person name="Olsen R.A."/>
            <person name="Prost S."/>
            <person name="Tunstall T."/>
            <person name="Ryder O.A."/>
            <person name="Dalen L."/>
            <person name="Bruford M.W."/>
        </authorList>
    </citation>
    <scope>NUCLEOTIDE SEQUENCE [LARGE SCALE GENOMIC DNA]</scope>
    <source>
        <strain evidence="2">SBR-YM</strain>
        <tissue evidence="2">Skin</tissue>
    </source>
</reference>
<dbReference type="GO" id="GO:0001726">
    <property type="term" value="C:ruffle"/>
    <property type="evidence" value="ECO:0007669"/>
    <property type="project" value="TreeGrafter"/>
</dbReference>
<dbReference type="GO" id="GO:0005886">
    <property type="term" value="C:plasma membrane"/>
    <property type="evidence" value="ECO:0007669"/>
    <property type="project" value="TreeGrafter"/>
</dbReference>
<dbReference type="GO" id="GO:0044294">
    <property type="term" value="C:dendritic growth cone"/>
    <property type="evidence" value="ECO:0007669"/>
    <property type="project" value="TreeGrafter"/>
</dbReference>
<dbReference type="PANTHER" id="PTHR47008">
    <property type="entry name" value="PROTEIN CORDON-BLEU"/>
    <property type="match status" value="1"/>
</dbReference>
<dbReference type="PANTHER" id="PTHR47008:SF1">
    <property type="entry name" value="PROTEIN CORDON-BLEU"/>
    <property type="match status" value="1"/>
</dbReference>
<organism evidence="2 3">
    <name type="scientific">Diceros bicornis minor</name>
    <name type="common">South-central black rhinoceros</name>
    <dbReference type="NCBI Taxonomy" id="77932"/>
    <lineage>
        <taxon>Eukaryota</taxon>
        <taxon>Metazoa</taxon>
        <taxon>Chordata</taxon>
        <taxon>Craniata</taxon>
        <taxon>Vertebrata</taxon>
        <taxon>Euteleostomi</taxon>
        <taxon>Mammalia</taxon>
        <taxon>Eutheria</taxon>
        <taxon>Laurasiatheria</taxon>
        <taxon>Perissodactyla</taxon>
        <taxon>Rhinocerotidae</taxon>
        <taxon>Diceros</taxon>
    </lineage>
</organism>
<name>A0A7J7EM20_DICBM</name>
<dbReference type="GO" id="GO:0051639">
    <property type="term" value="P:actin filament network formation"/>
    <property type="evidence" value="ECO:0007669"/>
    <property type="project" value="TreeGrafter"/>
</dbReference>
<dbReference type="AlphaFoldDB" id="A0A7J7EM20"/>
<feature type="region of interest" description="Disordered" evidence="1">
    <location>
        <begin position="393"/>
        <end position="420"/>
    </location>
</feature>